<dbReference type="SUPFAM" id="SSF69572">
    <property type="entry name" value="Activating enzymes of the ubiquitin-like proteins"/>
    <property type="match status" value="1"/>
</dbReference>
<gene>
    <name evidence="3" type="ORF">GCL57_12225</name>
</gene>
<feature type="transmembrane region" description="Helical" evidence="1">
    <location>
        <begin position="128"/>
        <end position="148"/>
    </location>
</feature>
<comment type="caution">
    <text evidence="3">The sequence shown here is derived from an EMBL/GenBank/DDBJ whole genome shotgun (WGS) entry which is preliminary data.</text>
</comment>
<dbReference type="PANTHER" id="PTHR10953:SF102">
    <property type="entry name" value="ADENYLYLTRANSFERASE AND SULFURTRANSFERASE MOCS3"/>
    <property type="match status" value="1"/>
</dbReference>
<keyword evidence="1" id="KW-0812">Transmembrane</keyword>
<dbReference type="PANTHER" id="PTHR10953">
    <property type="entry name" value="UBIQUITIN-ACTIVATING ENZYME E1"/>
    <property type="match status" value="1"/>
</dbReference>
<dbReference type="InterPro" id="IPR045886">
    <property type="entry name" value="ThiF/MoeB/HesA"/>
</dbReference>
<dbReference type="GO" id="GO:0008641">
    <property type="term" value="F:ubiquitin-like modifier activating enzyme activity"/>
    <property type="evidence" value="ECO:0007669"/>
    <property type="project" value="InterPro"/>
</dbReference>
<keyword evidence="4" id="KW-1185">Reference proteome</keyword>
<protein>
    <recommendedName>
        <fullName evidence="2">THIF-type NAD/FAD binding fold domain-containing protein</fullName>
    </recommendedName>
</protein>
<organism evidence="3 4">
    <name type="scientific">Fluviispira multicolorata</name>
    <dbReference type="NCBI Taxonomy" id="2654512"/>
    <lineage>
        <taxon>Bacteria</taxon>
        <taxon>Pseudomonadati</taxon>
        <taxon>Bdellovibrionota</taxon>
        <taxon>Oligoflexia</taxon>
        <taxon>Silvanigrellales</taxon>
        <taxon>Silvanigrellaceae</taxon>
        <taxon>Fluviispira</taxon>
    </lineage>
</organism>
<name>A0A833JBR3_9BACT</name>
<reference evidence="3 4" key="1">
    <citation type="submission" date="2019-10" db="EMBL/GenBank/DDBJ databases">
        <title>New genus of Silvanigrellaceae.</title>
        <authorList>
            <person name="Pitt A."/>
            <person name="Hahn M.W."/>
        </authorList>
    </citation>
    <scope>NUCLEOTIDE SEQUENCE [LARGE SCALE GENOMIC DNA]</scope>
    <source>
        <strain evidence="3 4">33A1-SZDP</strain>
    </source>
</reference>
<accession>A0A833JBR3</accession>
<evidence type="ECO:0000313" key="3">
    <source>
        <dbReference type="EMBL" id="KAB8028484.1"/>
    </source>
</evidence>
<dbReference type="GO" id="GO:0004792">
    <property type="term" value="F:thiosulfate-cyanide sulfurtransferase activity"/>
    <property type="evidence" value="ECO:0007669"/>
    <property type="project" value="TreeGrafter"/>
</dbReference>
<dbReference type="GO" id="GO:0016779">
    <property type="term" value="F:nucleotidyltransferase activity"/>
    <property type="evidence" value="ECO:0007669"/>
    <property type="project" value="TreeGrafter"/>
</dbReference>
<keyword evidence="1" id="KW-0472">Membrane</keyword>
<dbReference type="Pfam" id="PF00899">
    <property type="entry name" value="ThiF"/>
    <property type="match status" value="1"/>
</dbReference>
<dbReference type="Gene3D" id="3.40.50.720">
    <property type="entry name" value="NAD(P)-binding Rossmann-like Domain"/>
    <property type="match status" value="1"/>
</dbReference>
<dbReference type="EMBL" id="WFLN01000009">
    <property type="protein sequence ID" value="KAB8028484.1"/>
    <property type="molecule type" value="Genomic_DNA"/>
</dbReference>
<sequence>MKYKYNHKCFCYEKNKSLFVSIPSINTLEISDGKELVKDCIKYFTGTTVNEVYDLIIKYHDIEKEEFLNIVDLLISHNIIKEEFNHNKSQINLTPKDLLKHDRQIKYMESLFGNSTEKSIKFQEKIKSLNICIIGVGGVGSYLSYGLLAMGVSKITLVDHDSIELSNTSRQMLYVEADVGRSKIEVAKEKLKLVNPEAEINTHNIAIKNDAILEVCLQNNPDLVILAADTPRGLIPYIVDRVCHKKNIPFVSGAPTCDMIRVGPLIIPGKTASFSELMPPLFDNIEDIDKDIKFINNRFIGSVMDPFNAIAAKMLLAEIIKYFTNYQQCRILGKMILLSTDTWELLTTEEA</sequence>
<dbReference type="Proteomes" id="UP000442694">
    <property type="component" value="Unassembled WGS sequence"/>
</dbReference>
<dbReference type="AlphaFoldDB" id="A0A833JBR3"/>
<dbReference type="InterPro" id="IPR000594">
    <property type="entry name" value="ThiF_NAD_FAD-bd"/>
</dbReference>
<evidence type="ECO:0000259" key="2">
    <source>
        <dbReference type="Pfam" id="PF00899"/>
    </source>
</evidence>
<keyword evidence="1" id="KW-1133">Transmembrane helix</keyword>
<dbReference type="InterPro" id="IPR035985">
    <property type="entry name" value="Ubiquitin-activating_enz"/>
</dbReference>
<evidence type="ECO:0000313" key="4">
    <source>
        <dbReference type="Proteomes" id="UP000442694"/>
    </source>
</evidence>
<dbReference type="RefSeq" id="WP_152213635.1">
    <property type="nucleotide sequence ID" value="NZ_WFLN01000009.1"/>
</dbReference>
<evidence type="ECO:0000256" key="1">
    <source>
        <dbReference type="SAM" id="Phobius"/>
    </source>
</evidence>
<feature type="domain" description="THIF-type NAD/FAD binding fold" evidence="2">
    <location>
        <begin position="121"/>
        <end position="338"/>
    </location>
</feature>
<proteinExistence type="predicted"/>
<dbReference type="GO" id="GO:0005737">
    <property type="term" value="C:cytoplasm"/>
    <property type="evidence" value="ECO:0007669"/>
    <property type="project" value="TreeGrafter"/>
</dbReference>